<evidence type="ECO:0000313" key="4">
    <source>
        <dbReference type="Proteomes" id="UP000491237"/>
    </source>
</evidence>
<reference evidence="3 4" key="1">
    <citation type="submission" date="2019-11" db="EMBL/GenBank/DDBJ databases">
        <title>Draft Genome Sequence of Plant Growth-Promoting Rhizosphere-Associated Bacteria.</title>
        <authorList>
            <person name="Vasilyev I.Y."/>
            <person name="Radchenko V."/>
            <person name="Ilnitskaya E.V."/>
        </authorList>
    </citation>
    <scope>NUCLEOTIDE SEQUENCE [LARGE SCALE GENOMIC DNA]</scope>
    <source>
        <strain evidence="3 4">VRA_07sq_f</strain>
    </source>
</reference>
<dbReference type="PANTHER" id="PTHR33408">
    <property type="entry name" value="TRANSPOSASE"/>
    <property type="match status" value="1"/>
</dbReference>
<dbReference type="PANTHER" id="PTHR33408:SF2">
    <property type="entry name" value="TRANSPOSASE DDE DOMAIN-CONTAINING PROTEIN"/>
    <property type="match status" value="1"/>
</dbReference>
<dbReference type="Pfam" id="PF05598">
    <property type="entry name" value="DUF772"/>
    <property type="match status" value="1"/>
</dbReference>
<dbReference type="OrthoDB" id="2236403at2"/>
<protein>
    <submittedName>
        <fullName evidence="3">IS1182 family transposase</fullName>
    </submittedName>
</protein>
<dbReference type="AlphaFoldDB" id="A0A844EGT0"/>
<dbReference type="Proteomes" id="UP000491237">
    <property type="component" value="Unassembled WGS sequence"/>
</dbReference>
<feature type="domain" description="Transposase InsH N-terminal" evidence="2">
    <location>
        <begin position="17"/>
        <end position="107"/>
    </location>
</feature>
<gene>
    <name evidence="3" type="ORF">GKC44_08480</name>
</gene>
<dbReference type="InterPro" id="IPR002559">
    <property type="entry name" value="Transposase_11"/>
</dbReference>
<dbReference type="GO" id="GO:0004803">
    <property type="term" value="F:transposase activity"/>
    <property type="evidence" value="ECO:0007669"/>
    <property type="project" value="InterPro"/>
</dbReference>
<name>A0A844EGT0_9LACO</name>
<organism evidence="3 4">
    <name type="scientific">Lentilactobacillus parabuchneri</name>
    <dbReference type="NCBI Taxonomy" id="152331"/>
    <lineage>
        <taxon>Bacteria</taxon>
        <taxon>Bacillati</taxon>
        <taxon>Bacillota</taxon>
        <taxon>Bacilli</taxon>
        <taxon>Lactobacillales</taxon>
        <taxon>Lactobacillaceae</taxon>
        <taxon>Lentilactobacillus</taxon>
    </lineage>
</organism>
<dbReference type="GO" id="GO:0006313">
    <property type="term" value="P:DNA transposition"/>
    <property type="evidence" value="ECO:0007669"/>
    <property type="project" value="InterPro"/>
</dbReference>
<dbReference type="NCBIfam" id="NF033551">
    <property type="entry name" value="transpos_IS1182"/>
    <property type="match status" value="1"/>
</dbReference>
<dbReference type="InterPro" id="IPR047629">
    <property type="entry name" value="IS1182_transpos"/>
</dbReference>
<feature type="domain" description="Transposase IS4-like" evidence="1">
    <location>
        <begin position="268"/>
        <end position="515"/>
    </location>
</feature>
<comment type="caution">
    <text evidence="3">The sequence shown here is derived from an EMBL/GenBank/DDBJ whole genome shotgun (WGS) entry which is preliminary data.</text>
</comment>
<dbReference type="InterPro" id="IPR008490">
    <property type="entry name" value="Transposase_InsH_N"/>
</dbReference>
<evidence type="ECO:0000259" key="1">
    <source>
        <dbReference type="Pfam" id="PF01609"/>
    </source>
</evidence>
<dbReference type="EMBL" id="WKKY01000343">
    <property type="protein sequence ID" value="MSE21279.1"/>
    <property type="molecule type" value="Genomic_DNA"/>
</dbReference>
<accession>A0A844EGT0</accession>
<dbReference type="Pfam" id="PF01609">
    <property type="entry name" value="DDE_Tnp_1"/>
    <property type="match status" value="1"/>
</dbReference>
<sequence>MYRHYNNNQTSLTLPLEISISETHIVRAISAFVDTIPYKLVYGEESAFGRPQYSPLMMLKMMLFAYSRKVFSGRKIQQMAEENIPMKWLIGDPDMVPSYRTINRFRTDPQTTKLIALMYLQFRQSLIDNNLLSDEAIFIDGTKILADANKYSFVWRKSTEKFESKLDQKTRNLFKDLIQNKVNLAVESEMDPTDLQTLEAEVDALDTEIDELDQQIKTEKVIPGGSPRKQRRRKLKHLRHLVKDEYLPRKQKYRQYHEWFGDRNSFSKTDHDATFMRMKEDPMQNGQLKPGYNLQIATQSQFVLYYQVNQRPTDQRTLIPFLKAMNFAQTPVNYIVADAGYGSEPNYQFVKEKLGKIPLIPYTMYLKEQSKKYRSDLSKVMNWEYHAEEDYYVDNHHIRFSYHGMSHRTDKNGFTRDFKVYRADDYDDPEGYYWSTTRMGNQRRININPHWESQKAYVREQLSSPEGKAIFAKRKLEDEPAFGNLKANLRFRRLSVRGLRQVNNELGIILMAANMNKLAKMMANLSHIFGWIEKLSHIFQKKWKMRLNLFVGGTYVPAT</sequence>
<feature type="non-terminal residue" evidence="3">
    <location>
        <position position="559"/>
    </location>
</feature>
<dbReference type="RefSeq" id="WP_057910753.1">
    <property type="nucleotide sequence ID" value="NZ_JAHVCE010000047.1"/>
</dbReference>
<dbReference type="GO" id="GO:0003677">
    <property type="term" value="F:DNA binding"/>
    <property type="evidence" value="ECO:0007669"/>
    <property type="project" value="InterPro"/>
</dbReference>
<evidence type="ECO:0000313" key="3">
    <source>
        <dbReference type="EMBL" id="MSE21279.1"/>
    </source>
</evidence>
<evidence type="ECO:0000259" key="2">
    <source>
        <dbReference type="Pfam" id="PF05598"/>
    </source>
</evidence>
<proteinExistence type="predicted"/>